<keyword evidence="6" id="KW-1185">Reference proteome</keyword>
<dbReference type="Proteomes" id="UP000186336">
    <property type="component" value="Chromosome"/>
</dbReference>
<dbReference type="GO" id="GO:0016491">
    <property type="term" value="F:oxidoreductase activity"/>
    <property type="evidence" value="ECO:0007669"/>
    <property type="project" value="UniProtKB-KW"/>
</dbReference>
<dbReference type="PANTHER" id="PTHR22604:SF105">
    <property type="entry name" value="TRANS-1,2-DIHYDROBENZENE-1,2-DIOL DEHYDROGENASE"/>
    <property type="match status" value="1"/>
</dbReference>
<dbReference type="OrthoDB" id="9815825at2"/>
<feature type="domain" description="Gfo/Idh/MocA-like oxidoreductase N-terminal" evidence="3">
    <location>
        <begin position="5"/>
        <end position="119"/>
    </location>
</feature>
<dbReference type="InterPro" id="IPR050984">
    <property type="entry name" value="Gfo/Idh/MocA_domain"/>
</dbReference>
<name>A0A1P8MUX6_9RHOB</name>
<organism evidence="5 6">
    <name type="scientific">Tateyamaria omphalii</name>
    <dbReference type="NCBI Taxonomy" id="299262"/>
    <lineage>
        <taxon>Bacteria</taxon>
        <taxon>Pseudomonadati</taxon>
        <taxon>Pseudomonadota</taxon>
        <taxon>Alphaproteobacteria</taxon>
        <taxon>Rhodobacterales</taxon>
        <taxon>Roseobacteraceae</taxon>
        <taxon>Tateyamaria</taxon>
    </lineage>
</organism>
<dbReference type="SUPFAM" id="SSF55347">
    <property type="entry name" value="Glyceraldehyde-3-phosphate dehydrogenase-like, C-terminal domain"/>
    <property type="match status" value="1"/>
</dbReference>
<dbReference type="STRING" id="299262.BWR18_09545"/>
<dbReference type="Gene3D" id="3.40.50.720">
    <property type="entry name" value="NAD(P)-binding Rossmann-like Domain"/>
    <property type="match status" value="1"/>
</dbReference>
<comment type="similarity">
    <text evidence="1">Belongs to the Gfo/Idh/MocA family.</text>
</comment>
<dbReference type="Pfam" id="PF22725">
    <property type="entry name" value="GFO_IDH_MocA_C3"/>
    <property type="match status" value="1"/>
</dbReference>
<reference evidence="5 6" key="1">
    <citation type="submission" date="2017-01" db="EMBL/GenBank/DDBJ databases">
        <title>Complete genome of Tateyamaria omphalii DOK1-4 isolated from seawater in Dokdo.</title>
        <authorList>
            <person name="Kim J.H."/>
            <person name="Chi W.-J."/>
        </authorList>
    </citation>
    <scope>NUCLEOTIDE SEQUENCE [LARGE SCALE GENOMIC DNA]</scope>
    <source>
        <strain evidence="5 6">DOK1-4</strain>
    </source>
</reference>
<evidence type="ECO:0000256" key="2">
    <source>
        <dbReference type="ARBA" id="ARBA00023002"/>
    </source>
</evidence>
<dbReference type="KEGG" id="tom:BWR18_09545"/>
<dbReference type="InterPro" id="IPR055170">
    <property type="entry name" value="GFO_IDH_MocA-like_dom"/>
</dbReference>
<dbReference type="AlphaFoldDB" id="A0A1P8MUX6"/>
<evidence type="ECO:0000313" key="6">
    <source>
        <dbReference type="Proteomes" id="UP000186336"/>
    </source>
</evidence>
<dbReference type="InterPro" id="IPR000683">
    <property type="entry name" value="Gfo/Idh/MocA-like_OxRdtase_N"/>
</dbReference>
<dbReference type="GO" id="GO:0000166">
    <property type="term" value="F:nucleotide binding"/>
    <property type="evidence" value="ECO:0007669"/>
    <property type="project" value="InterPro"/>
</dbReference>
<sequence length="333" mass="36136">MVEPIRWGILGASAFARKDMAPAIHAARGAEFVALATSSPDKAEGFRAFCPSLRLHDGYDALLADPAIDAVYIPLPNHLHVEWSLKALEAGKHVLCEKPMAMAAGEYDALIAARDASGRFATEAYMIVHHPQWQRARALYEDGAIGRLIHVEGLFGYDNADAPGNVRNRPETGGGGIPDIGVYTYGCTRWLTGEEPVEITHADVDFENGVDVLARVSARFPSFSAHWVNSMRMHPCQEMTFVGSEGIIKLTAPFNPARFATARLEVQRNAHGRAGAAAVTEERFPGVDHYILQVEAFGDHVRNGAPYPWHLEDARGTQAVIDAVFAKARGAGG</sequence>
<evidence type="ECO:0000259" key="3">
    <source>
        <dbReference type="Pfam" id="PF01408"/>
    </source>
</evidence>
<evidence type="ECO:0000259" key="4">
    <source>
        <dbReference type="Pfam" id="PF22725"/>
    </source>
</evidence>
<gene>
    <name evidence="5" type="ORF">BWR18_09545</name>
</gene>
<evidence type="ECO:0000256" key="1">
    <source>
        <dbReference type="ARBA" id="ARBA00010928"/>
    </source>
</evidence>
<accession>A0A1P8MUX6</accession>
<dbReference type="Pfam" id="PF01408">
    <property type="entry name" value="GFO_IDH_MocA"/>
    <property type="match status" value="1"/>
</dbReference>
<dbReference type="Gene3D" id="3.30.360.10">
    <property type="entry name" value="Dihydrodipicolinate Reductase, domain 2"/>
    <property type="match status" value="1"/>
</dbReference>
<dbReference type="RefSeq" id="WP_076627756.1">
    <property type="nucleotide sequence ID" value="NZ_CP019312.1"/>
</dbReference>
<proteinExistence type="inferred from homology"/>
<dbReference type="InterPro" id="IPR036291">
    <property type="entry name" value="NAD(P)-bd_dom_sf"/>
</dbReference>
<dbReference type="EMBL" id="CP019312">
    <property type="protein sequence ID" value="APX11896.1"/>
    <property type="molecule type" value="Genomic_DNA"/>
</dbReference>
<keyword evidence="2" id="KW-0560">Oxidoreductase</keyword>
<evidence type="ECO:0000313" key="5">
    <source>
        <dbReference type="EMBL" id="APX11896.1"/>
    </source>
</evidence>
<dbReference type="PANTHER" id="PTHR22604">
    <property type="entry name" value="OXIDOREDUCTASES"/>
    <property type="match status" value="1"/>
</dbReference>
<dbReference type="SUPFAM" id="SSF51735">
    <property type="entry name" value="NAD(P)-binding Rossmann-fold domains"/>
    <property type="match status" value="1"/>
</dbReference>
<protein>
    <submittedName>
        <fullName evidence="5">Oxidoreductase</fullName>
    </submittedName>
</protein>
<feature type="domain" description="GFO/IDH/MocA-like oxidoreductase" evidence="4">
    <location>
        <begin position="133"/>
        <end position="248"/>
    </location>
</feature>